<dbReference type="EC" id="3.2.1.143" evidence="2"/>
<dbReference type="GO" id="GO:0005975">
    <property type="term" value="P:carbohydrate metabolic process"/>
    <property type="evidence" value="ECO:0007669"/>
    <property type="project" value="InterPro"/>
</dbReference>
<feature type="domain" description="PARG helical" evidence="6">
    <location>
        <begin position="71"/>
        <end position="187"/>
    </location>
</feature>
<dbReference type="EMBL" id="AJVK01020640">
    <property type="status" value="NOT_ANNOTATED_CDS"/>
    <property type="molecule type" value="Genomic_DNA"/>
</dbReference>
<feature type="region of interest" description="Disordered" evidence="4">
    <location>
        <begin position="357"/>
        <end position="412"/>
    </location>
</feature>
<dbReference type="GO" id="GO:0005737">
    <property type="term" value="C:cytoplasm"/>
    <property type="evidence" value="ECO:0007669"/>
    <property type="project" value="TreeGrafter"/>
</dbReference>
<evidence type="ECO:0000256" key="2">
    <source>
        <dbReference type="ARBA" id="ARBA00012255"/>
    </source>
</evidence>
<comment type="similarity">
    <text evidence="1">Belongs to the poly(ADP-ribose) glycohydrolase family.</text>
</comment>
<dbReference type="InterPro" id="IPR048362">
    <property type="entry name" value="PARG_helical"/>
</dbReference>
<keyword evidence="3" id="KW-0378">Hydrolase</keyword>
<feature type="region of interest" description="Disordered" evidence="4">
    <location>
        <begin position="452"/>
        <end position="479"/>
    </location>
</feature>
<evidence type="ECO:0000256" key="4">
    <source>
        <dbReference type="SAM" id="MobiDB-lite"/>
    </source>
</evidence>
<dbReference type="VEuPathDB" id="VectorBase:PPAI000385"/>
<evidence type="ECO:0000259" key="6">
    <source>
        <dbReference type="Pfam" id="PF20811"/>
    </source>
</evidence>
<accession>A0A1B0CZ63</accession>
<evidence type="ECO:0000259" key="5">
    <source>
        <dbReference type="Pfam" id="PF05028"/>
    </source>
</evidence>
<dbReference type="Pfam" id="PF20811">
    <property type="entry name" value="PARG_cat_N"/>
    <property type="match status" value="1"/>
</dbReference>
<dbReference type="GO" id="GO:0004649">
    <property type="term" value="F:poly(ADP-ribose) glycohydrolase activity"/>
    <property type="evidence" value="ECO:0007669"/>
    <property type="project" value="UniProtKB-EC"/>
</dbReference>
<evidence type="ECO:0000256" key="3">
    <source>
        <dbReference type="ARBA" id="ARBA00022801"/>
    </source>
</evidence>
<name>A0A1B0CZ63_PHLPP</name>
<dbReference type="AlphaFoldDB" id="A0A1B0CZ63"/>
<dbReference type="InterPro" id="IPR046372">
    <property type="entry name" value="PARG_cat_C"/>
</dbReference>
<sequence>MALVMLPCEMPWWSMVHRKLADIQKCSTVDHLVEHMQKIHDTCNVSLDPDEDKRDCTIFFGLRIYMNNHLSPSERDHLLQHTIPNIARRAQELRNLRPSRGLSFSLQQHSENVQLDYSFVASLLANAFFSTFPKRTAKTHPTLQDFNFTHFFVDLATSNSQRAKFKALMYYFDWLEKPGNTQGCLKMSRRVMTGRQWLTIEDWMECGVPLSGIEIKHEARIERSPPDVIQTVFATSRVGGSVLWSGNSQESLQLCTVPEALATLLYVEALEDNETLYVEGGRQVARIMDARGRAIVELLESPREVCLNLMDAEIYEKAIGESQFEEDNILRELNKCLLAFRQHLTCAVFEPSRERRDARRLSPIGESGTNSPGDAPTMATIVIKQASSTKSSESSVRQQDANFLSPSPSAALVVGPTASGRRGRFIVLGSSGECLPVTRRSLSQCTGSSLYSSCESSDDEFHSARNSVSGSDDEDDEEFARKYSQDLDTPEKRFSFAQKLREALQQSESYTESTEDSYACGISVADSKNCDNAIRVRRAGSDGFVLQADSLDDTFYGECLKYGDKMICSDGQKAQNGALKSRDRRNSSKYSFSTELSSELEEVYEQFSKWMEDPIGEKERELDPRDAAVLRFASSLLKRTLSESFVGVPLTEGCVNSVGNPAEEASIQSYQQKQEKPILNSRSLSVELAKHKHRLAAQLVKKSLQGIGLLCRDQSKKHRKWSISLVHTLQTINCGDIVVKPPVEIAQILHRRKGNSNLKPVATGNWGCGRKHQGDVQLKFVIQWMAASVAGLPVLIYHTAANEKLAKLDTVCRILLDRRWSVGRLARLTLRHAKRMLDEQEDESTQEFLEKLIGFPPPQSN</sequence>
<feature type="domain" description="PARG catalytic Macro" evidence="5">
    <location>
        <begin position="750"/>
        <end position="806"/>
    </location>
</feature>
<dbReference type="EnsemblMetazoa" id="PPAI000385-RA">
    <property type="protein sequence ID" value="PPAI000385-PA"/>
    <property type="gene ID" value="PPAI000385"/>
</dbReference>
<dbReference type="Pfam" id="PF05028">
    <property type="entry name" value="PARG_cat_C"/>
    <property type="match status" value="2"/>
</dbReference>
<reference evidence="7" key="1">
    <citation type="submission" date="2022-08" db="UniProtKB">
        <authorList>
            <consortium name="EnsemblMetazoa"/>
        </authorList>
    </citation>
    <scope>IDENTIFICATION</scope>
    <source>
        <strain evidence="7">Israel</strain>
    </source>
</reference>
<dbReference type="GO" id="GO:0009225">
    <property type="term" value="P:nucleotide-sugar metabolic process"/>
    <property type="evidence" value="ECO:0007669"/>
    <property type="project" value="TreeGrafter"/>
</dbReference>
<dbReference type="GO" id="GO:0006282">
    <property type="term" value="P:regulation of DNA repair"/>
    <property type="evidence" value="ECO:0007669"/>
    <property type="project" value="InterPro"/>
</dbReference>
<protein>
    <recommendedName>
        <fullName evidence="2">poly(ADP-ribose) glycohydrolase</fullName>
        <ecNumber evidence="2">3.2.1.143</ecNumber>
    </recommendedName>
</protein>
<dbReference type="VEuPathDB" id="VectorBase:PPAPM1_007542"/>
<dbReference type="PANTHER" id="PTHR12837">
    <property type="entry name" value="POLY ADP-RIBOSE GLYCOHYDROLASE"/>
    <property type="match status" value="1"/>
</dbReference>
<feature type="compositionally biased region" description="Polar residues" evidence="4">
    <location>
        <begin position="396"/>
        <end position="408"/>
    </location>
</feature>
<evidence type="ECO:0000313" key="8">
    <source>
        <dbReference type="Proteomes" id="UP000092462"/>
    </source>
</evidence>
<evidence type="ECO:0000313" key="7">
    <source>
        <dbReference type="EnsemblMetazoa" id="PPAI000385-PA"/>
    </source>
</evidence>
<evidence type="ECO:0000256" key="1">
    <source>
        <dbReference type="ARBA" id="ARBA00009545"/>
    </source>
</evidence>
<dbReference type="GO" id="GO:1990966">
    <property type="term" value="P:ATP generation from poly-ADP-D-ribose"/>
    <property type="evidence" value="ECO:0007669"/>
    <property type="project" value="TreeGrafter"/>
</dbReference>
<dbReference type="PANTHER" id="PTHR12837:SF14">
    <property type="entry name" value="POLY(ADP-RIBOSE) GLYCOHYDROLASE"/>
    <property type="match status" value="1"/>
</dbReference>
<organism evidence="7 8">
    <name type="scientific">Phlebotomus papatasi</name>
    <name type="common">Sandfly</name>
    <dbReference type="NCBI Taxonomy" id="29031"/>
    <lineage>
        <taxon>Eukaryota</taxon>
        <taxon>Metazoa</taxon>
        <taxon>Ecdysozoa</taxon>
        <taxon>Arthropoda</taxon>
        <taxon>Hexapoda</taxon>
        <taxon>Insecta</taxon>
        <taxon>Pterygota</taxon>
        <taxon>Neoptera</taxon>
        <taxon>Endopterygota</taxon>
        <taxon>Diptera</taxon>
        <taxon>Nematocera</taxon>
        <taxon>Psychodoidea</taxon>
        <taxon>Psychodidae</taxon>
        <taxon>Phlebotomus</taxon>
        <taxon>Phlebotomus</taxon>
    </lineage>
</organism>
<dbReference type="InterPro" id="IPR007724">
    <property type="entry name" value="Poly_GlycHdrlase"/>
</dbReference>
<keyword evidence="8" id="KW-1185">Reference proteome</keyword>
<feature type="domain" description="PARG catalytic Macro" evidence="5">
    <location>
        <begin position="201"/>
        <end position="344"/>
    </location>
</feature>
<dbReference type="Proteomes" id="UP000092462">
    <property type="component" value="Unassembled WGS sequence"/>
</dbReference>
<proteinExistence type="inferred from homology"/>
<dbReference type="GO" id="GO:0005634">
    <property type="term" value="C:nucleus"/>
    <property type="evidence" value="ECO:0007669"/>
    <property type="project" value="TreeGrafter"/>
</dbReference>